<evidence type="ECO:0000313" key="2">
    <source>
        <dbReference type="EMBL" id="KAG8086252.1"/>
    </source>
</evidence>
<evidence type="ECO:0000313" key="3">
    <source>
        <dbReference type="Proteomes" id="UP000729402"/>
    </source>
</evidence>
<organism evidence="2 3">
    <name type="scientific">Zizania palustris</name>
    <name type="common">Northern wild rice</name>
    <dbReference type="NCBI Taxonomy" id="103762"/>
    <lineage>
        <taxon>Eukaryota</taxon>
        <taxon>Viridiplantae</taxon>
        <taxon>Streptophyta</taxon>
        <taxon>Embryophyta</taxon>
        <taxon>Tracheophyta</taxon>
        <taxon>Spermatophyta</taxon>
        <taxon>Magnoliopsida</taxon>
        <taxon>Liliopsida</taxon>
        <taxon>Poales</taxon>
        <taxon>Poaceae</taxon>
        <taxon>BOP clade</taxon>
        <taxon>Oryzoideae</taxon>
        <taxon>Oryzeae</taxon>
        <taxon>Zizaniinae</taxon>
        <taxon>Zizania</taxon>
    </lineage>
</organism>
<reference evidence="2" key="1">
    <citation type="journal article" date="2021" name="bioRxiv">
        <title>Whole Genome Assembly and Annotation of Northern Wild Rice, Zizania palustris L., Supports a Whole Genome Duplication in the Zizania Genus.</title>
        <authorList>
            <person name="Haas M."/>
            <person name="Kono T."/>
            <person name="Macchietto M."/>
            <person name="Millas R."/>
            <person name="McGilp L."/>
            <person name="Shao M."/>
            <person name="Duquette J."/>
            <person name="Hirsch C.N."/>
            <person name="Kimball J."/>
        </authorList>
    </citation>
    <scope>NUCLEOTIDE SEQUENCE</scope>
    <source>
        <tissue evidence="2">Fresh leaf tissue</tissue>
    </source>
</reference>
<gene>
    <name evidence="2" type="ORF">GUJ93_ZPchr0010g9485</name>
</gene>
<comment type="caution">
    <text evidence="2">The sequence shown here is derived from an EMBL/GenBank/DDBJ whole genome shotgun (WGS) entry which is preliminary data.</text>
</comment>
<name>A0A8J5WDT0_ZIZPA</name>
<keyword evidence="3" id="KW-1185">Reference proteome</keyword>
<sequence length="85" mass="9423">MSMSKLKFFVAAILVILLLFDDASSGQAGATDISDEVTSKVTERYSRTLKTRRHGARRVLTDLLDYDYGGANARHEPRKKPGNGH</sequence>
<feature type="chain" id="PRO_5035190356" evidence="1">
    <location>
        <begin position="26"/>
        <end position="85"/>
    </location>
</feature>
<proteinExistence type="predicted"/>
<dbReference type="EMBL" id="JAAALK010000082">
    <property type="protein sequence ID" value="KAG8086252.1"/>
    <property type="molecule type" value="Genomic_DNA"/>
</dbReference>
<reference evidence="2" key="2">
    <citation type="submission" date="2021-02" db="EMBL/GenBank/DDBJ databases">
        <authorList>
            <person name="Kimball J.A."/>
            <person name="Haas M.W."/>
            <person name="Macchietto M."/>
            <person name="Kono T."/>
            <person name="Duquette J."/>
            <person name="Shao M."/>
        </authorList>
    </citation>
    <scope>NUCLEOTIDE SEQUENCE</scope>
    <source>
        <tissue evidence="2">Fresh leaf tissue</tissue>
    </source>
</reference>
<feature type="signal peptide" evidence="1">
    <location>
        <begin position="1"/>
        <end position="25"/>
    </location>
</feature>
<dbReference type="AlphaFoldDB" id="A0A8J5WDT0"/>
<dbReference type="OrthoDB" id="1681778at2759"/>
<accession>A0A8J5WDT0</accession>
<keyword evidence="1" id="KW-0732">Signal</keyword>
<evidence type="ECO:0000256" key="1">
    <source>
        <dbReference type="SAM" id="SignalP"/>
    </source>
</evidence>
<dbReference type="PANTHER" id="PTHR34467">
    <property type="entry name" value="TRANSMEMBRANE PROTEIN"/>
    <property type="match status" value="1"/>
</dbReference>
<dbReference type="PANTHER" id="PTHR34467:SF1">
    <property type="entry name" value="OS05G0542300 PROTEIN"/>
    <property type="match status" value="1"/>
</dbReference>
<dbReference type="Proteomes" id="UP000729402">
    <property type="component" value="Unassembled WGS sequence"/>
</dbReference>
<protein>
    <submittedName>
        <fullName evidence="2">Uncharacterized protein</fullName>
    </submittedName>
</protein>